<feature type="modified residue" description="N6-(pyridoxal phosphate)lysine" evidence="4">
    <location>
        <position position="189"/>
    </location>
</feature>
<dbReference type="GO" id="GO:0008483">
    <property type="term" value="F:transaminase activity"/>
    <property type="evidence" value="ECO:0007669"/>
    <property type="project" value="UniProtKB-KW"/>
</dbReference>
<dbReference type="Gene3D" id="3.40.640.10">
    <property type="entry name" value="Type I PLP-dependent aspartate aminotransferase-like (Major domain)"/>
    <property type="match status" value="1"/>
</dbReference>
<evidence type="ECO:0000256" key="1">
    <source>
        <dbReference type="ARBA" id="ARBA00022898"/>
    </source>
</evidence>
<organism evidence="6 7">
    <name type="scientific">Brevifollis gellanilyticus</name>
    <dbReference type="NCBI Taxonomy" id="748831"/>
    <lineage>
        <taxon>Bacteria</taxon>
        <taxon>Pseudomonadati</taxon>
        <taxon>Verrucomicrobiota</taxon>
        <taxon>Verrucomicrobiia</taxon>
        <taxon>Verrucomicrobiales</taxon>
        <taxon>Verrucomicrobiaceae</taxon>
    </lineage>
</organism>
<dbReference type="RefSeq" id="WP_146851111.1">
    <property type="nucleotide sequence ID" value="NZ_BKAG01000018.1"/>
</dbReference>
<dbReference type="PANTHER" id="PTHR30244:SF9">
    <property type="entry name" value="PROTEIN RV3402C"/>
    <property type="match status" value="1"/>
</dbReference>
<dbReference type="GO" id="GO:0030170">
    <property type="term" value="F:pyridoxal phosphate binding"/>
    <property type="evidence" value="ECO:0007669"/>
    <property type="project" value="TreeGrafter"/>
</dbReference>
<evidence type="ECO:0000256" key="4">
    <source>
        <dbReference type="PIRSR" id="PIRSR000390-2"/>
    </source>
</evidence>
<name>A0A512M9X0_9BACT</name>
<dbReference type="PIRSF" id="PIRSF000390">
    <property type="entry name" value="PLP_StrS"/>
    <property type="match status" value="1"/>
</dbReference>
<feature type="active site" description="Proton acceptor" evidence="3">
    <location>
        <position position="189"/>
    </location>
</feature>
<evidence type="ECO:0000256" key="5">
    <source>
        <dbReference type="RuleBase" id="RU004508"/>
    </source>
</evidence>
<dbReference type="Proteomes" id="UP000321577">
    <property type="component" value="Unassembled WGS sequence"/>
</dbReference>
<dbReference type="AlphaFoldDB" id="A0A512M9X0"/>
<evidence type="ECO:0000256" key="3">
    <source>
        <dbReference type="PIRSR" id="PIRSR000390-1"/>
    </source>
</evidence>
<accession>A0A512M9X0</accession>
<dbReference type="GO" id="GO:0000271">
    <property type="term" value="P:polysaccharide biosynthetic process"/>
    <property type="evidence" value="ECO:0007669"/>
    <property type="project" value="TreeGrafter"/>
</dbReference>
<dbReference type="SUPFAM" id="SSF53383">
    <property type="entry name" value="PLP-dependent transferases"/>
    <property type="match status" value="1"/>
</dbReference>
<keyword evidence="6" id="KW-0808">Transferase</keyword>
<keyword evidence="6" id="KW-0032">Aminotransferase</keyword>
<dbReference type="PANTHER" id="PTHR30244">
    <property type="entry name" value="TRANSAMINASE"/>
    <property type="match status" value="1"/>
</dbReference>
<gene>
    <name evidence="6" type="ORF">BGE01nite_28280</name>
</gene>
<dbReference type="OrthoDB" id="9810913at2"/>
<evidence type="ECO:0000313" key="6">
    <source>
        <dbReference type="EMBL" id="GEP43537.1"/>
    </source>
</evidence>
<dbReference type="InterPro" id="IPR000653">
    <property type="entry name" value="DegT/StrS_aminotransferase"/>
</dbReference>
<dbReference type="InterPro" id="IPR015424">
    <property type="entry name" value="PyrdxlP-dep_Trfase"/>
</dbReference>
<keyword evidence="1 4" id="KW-0663">Pyridoxal phosphate</keyword>
<sequence length="375" mass="42636">MNINIVKPFMPGLDEIADDFAKCLSSGLVTNNSPHVRMFEDKLQEFYGCPIKPSLNCNGELALYHLIQAWKHKMSVGPHESFEVLVPSFTFSGTINAVVTNNLKPVFCDVDETMVLDIEKALVDSPDVRMILPVGAYGNIVNLERLQQISREKKLAVVLDNAPAFGTKFKGRHSWEYGFSEMISFHATKIFNSMEGGCNIVNDPEIDELLRRLRDFGQYEKVRGDVDVPGLNSKMTEVCALVGLRNLAKADFIIQSRTKNAARYVEFFGGLESQGLLRTMKVLPEVDCPYLYFPIILNEEATEFVNYMQGKGVAVRRYYTANHSLKFYSDRYREQDLSFTNAIKDNLVSLPLHTVMSDEELDYLFSTVRGWFEQR</sequence>
<proteinExistence type="inferred from homology"/>
<evidence type="ECO:0000256" key="2">
    <source>
        <dbReference type="ARBA" id="ARBA00037999"/>
    </source>
</evidence>
<dbReference type="InterPro" id="IPR015421">
    <property type="entry name" value="PyrdxlP-dep_Trfase_major"/>
</dbReference>
<dbReference type="EMBL" id="BKAG01000018">
    <property type="protein sequence ID" value="GEP43537.1"/>
    <property type="molecule type" value="Genomic_DNA"/>
</dbReference>
<reference evidence="6 7" key="1">
    <citation type="submission" date="2019-07" db="EMBL/GenBank/DDBJ databases">
        <title>Whole genome shotgun sequence of Brevifollis gellanilyticus NBRC 108608.</title>
        <authorList>
            <person name="Hosoyama A."/>
            <person name="Uohara A."/>
            <person name="Ohji S."/>
            <person name="Ichikawa N."/>
        </authorList>
    </citation>
    <scope>NUCLEOTIDE SEQUENCE [LARGE SCALE GENOMIC DNA]</scope>
    <source>
        <strain evidence="6 7">NBRC 108608</strain>
    </source>
</reference>
<keyword evidence="7" id="KW-1185">Reference proteome</keyword>
<dbReference type="Pfam" id="PF01041">
    <property type="entry name" value="DegT_DnrJ_EryC1"/>
    <property type="match status" value="1"/>
</dbReference>
<evidence type="ECO:0000313" key="7">
    <source>
        <dbReference type="Proteomes" id="UP000321577"/>
    </source>
</evidence>
<comment type="caution">
    <text evidence="6">The sequence shown here is derived from an EMBL/GenBank/DDBJ whole genome shotgun (WGS) entry which is preliminary data.</text>
</comment>
<comment type="similarity">
    <text evidence="2 5">Belongs to the DegT/DnrJ/EryC1 family.</text>
</comment>
<protein>
    <submittedName>
        <fullName evidence="6">Aminotransferase DegT</fullName>
    </submittedName>
</protein>